<comment type="similarity">
    <text evidence="1">Belongs to the ABC transporter superfamily.</text>
</comment>
<sequence>MSLKVSFRHKIGEFTLDASFEVSSGFTVLTGMSGSGKTTTLNIISGLITPEYGKIAISDHIVFDSERRINQLSHKRNIGYVFQENRLFPHLSVARNLTYGRWFRRPSSKERTLQEVTELLDISHLLKRKPDTLSGGEKQRVAIGRALLSAPQLLLMDEPLSAIDQKRRQEIIPFIEAIYKETGIPVLYTTHNIAEVAHLMTDHIQLEYSSDRNGVRFMSRGNGQK</sequence>
<dbReference type="EMBL" id="JBBYXI010000003">
    <property type="protein sequence ID" value="MEN3931236.1"/>
    <property type="molecule type" value="Genomic_DNA"/>
</dbReference>
<dbReference type="SUPFAM" id="SSF52540">
    <property type="entry name" value="P-loop containing nucleoside triphosphate hydrolases"/>
    <property type="match status" value="1"/>
</dbReference>
<evidence type="ECO:0000256" key="2">
    <source>
        <dbReference type="ARBA" id="ARBA00022741"/>
    </source>
</evidence>
<keyword evidence="6" id="KW-1185">Reference proteome</keyword>
<evidence type="ECO:0000256" key="1">
    <source>
        <dbReference type="ARBA" id="ARBA00005417"/>
    </source>
</evidence>
<keyword evidence="2" id="KW-0547">Nucleotide-binding</keyword>
<protein>
    <submittedName>
        <fullName evidence="5">ATP-binding cassette domain-containing protein</fullName>
    </submittedName>
</protein>
<dbReference type="InterPro" id="IPR050334">
    <property type="entry name" value="Molybdenum_import_ModC"/>
</dbReference>
<evidence type="ECO:0000259" key="4">
    <source>
        <dbReference type="PROSITE" id="PS50893"/>
    </source>
</evidence>
<gene>
    <name evidence="5" type="ORF">WJT86_09220</name>
</gene>
<dbReference type="PANTHER" id="PTHR43514">
    <property type="entry name" value="ABC TRANSPORTER I FAMILY MEMBER 10"/>
    <property type="match status" value="1"/>
</dbReference>
<dbReference type="PROSITE" id="PS50893">
    <property type="entry name" value="ABC_TRANSPORTER_2"/>
    <property type="match status" value="1"/>
</dbReference>
<dbReference type="Proteomes" id="UP001418637">
    <property type="component" value="Unassembled WGS sequence"/>
</dbReference>
<evidence type="ECO:0000313" key="5">
    <source>
        <dbReference type="EMBL" id="MEN3931236.1"/>
    </source>
</evidence>
<feature type="domain" description="ABC transporter" evidence="4">
    <location>
        <begin position="1"/>
        <end position="225"/>
    </location>
</feature>
<keyword evidence="3 5" id="KW-0067">ATP-binding</keyword>
<dbReference type="InterPro" id="IPR027417">
    <property type="entry name" value="P-loop_NTPase"/>
</dbReference>
<dbReference type="Pfam" id="PF00005">
    <property type="entry name" value="ABC_tran"/>
    <property type="match status" value="1"/>
</dbReference>
<dbReference type="InterPro" id="IPR003593">
    <property type="entry name" value="AAA+_ATPase"/>
</dbReference>
<dbReference type="RefSeq" id="WP_346337274.1">
    <property type="nucleotide sequence ID" value="NZ_JBBYXI010000003.1"/>
</dbReference>
<dbReference type="PANTHER" id="PTHR43514:SF4">
    <property type="entry name" value="ABC TRANSPORTER I FAMILY MEMBER 10"/>
    <property type="match status" value="1"/>
</dbReference>
<evidence type="ECO:0000313" key="6">
    <source>
        <dbReference type="Proteomes" id="UP001418637"/>
    </source>
</evidence>
<dbReference type="SMART" id="SM00382">
    <property type="entry name" value="AAA"/>
    <property type="match status" value="1"/>
</dbReference>
<name>A0ABV0BM13_9HYPH</name>
<evidence type="ECO:0000256" key="3">
    <source>
        <dbReference type="ARBA" id="ARBA00022840"/>
    </source>
</evidence>
<reference evidence="5 6" key="1">
    <citation type="submission" date="2024-04" db="EMBL/GenBank/DDBJ databases">
        <title>A novel species isolated from cricket.</title>
        <authorList>
            <person name="Wang H.-C."/>
        </authorList>
    </citation>
    <scope>NUCLEOTIDE SEQUENCE [LARGE SCALE GENOMIC DNA]</scope>
    <source>
        <strain evidence="5 6">WL0021</strain>
    </source>
</reference>
<dbReference type="InterPro" id="IPR017871">
    <property type="entry name" value="ABC_transporter-like_CS"/>
</dbReference>
<accession>A0ABV0BM13</accession>
<dbReference type="GO" id="GO:0005524">
    <property type="term" value="F:ATP binding"/>
    <property type="evidence" value="ECO:0007669"/>
    <property type="project" value="UniProtKB-KW"/>
</dbReference>
<dbReference type="InterPro" id="IPR003439">
    <property type="entry name" value="ABC_transporter-like_ATP-bd"/>
</dbReference>
<organism evidence="5 6">
    <name type="scientific">Hohaiivirga grylli</name>
    <dbReference type="NCBI Taxonomy" id="3133970"/>
    <lineage>
        <taxon>Bacteria</taxon>
        <taxon>Pseudomonadati</taxon>
        <taxon>Pseudomonadota</taxon>
        <taxon>Alphaproteobacteria</taxon>
        <taxon>Hyphomicrobiales</taxon>
        <taxon>Methylobacteriaceae</taxon>
        <taxon>Hohaiivirga</taxon>
    </lineage>
</organism>
<proteinExistence type="inferred from homology"/>
<dbReference type="Gene3D" id="3.40.50.300">
    <property type="entry name" value="P-loop containing nucleotide triphosphate hydrolases"/>
    <property type="match status" value="1"/>
</dbReference>
<dbReference type="PROSITE" id="PS00211">
    <property type="entry name" value="ABC_TRANSPORTER_1"/>
    <property type="match status" value="1"/>
</dbReference>
<comment type="caution">
    <text evidence="5">The sequence shown here is derived from an EMBL/GenBank/DDBJ whole genome shotgun (WGS) entry which is preliminary data.</text>
</comment>